<dbReference type="InterPro" id="IPR009812">
    <property type="entry name" value="DUF1381"/>
</dbReference>
<proteinExistence type="predicted"/>
<dbReference type="EMBL" id="MF417908">
    <property type="protein sequence ID" value="ASN70560.1"/>
    <property type="molecule type" value="Genomic_DNA"/>
</dbReference>
<organism evidence="1">
    <name type="scientific">uncultured Caudovirales phage</name>
    <dbReference type="NCBI Taxonomy" id="2100421"/>
    <lineage>
        <taxon>Viruses</taxon>
        <taxon>Duplodnaviria</taxon>
        <taxon>Heunggongvirae</taxon>
        <taxon>Uroviricota</taxon>
        <taxon>Caudoviricetes</taxon>
        <taxon>Peduoviridae</taxon>
        <taxon>Maltschvirus</taxon>
        <taxon>Maltschvirus maltsch</taxon>
    </lineage>
</organism>
<dbReference type="Pfam" id="PF07129">
    <property type="entry name" value="DUF1381"/>
    <property type="match status" value="1"/>
</dbReference>
<protein>
    <submittedName>
        <fullName evidence="1">Uncharacterized protein</fullName>
    </submittedName>
</protein>
<reference evidence="1" key="1">
    <citation type="submission" date="2017-06" db="EMBL/GenBank/DDBJ databases">
        <title>Novel phages from South African skin metaviromes.</title>
        <authorList>
            <person name="van Zyl L.J."/>
            <person name="Abrahams Y."/>
            <person name="Stander E.A."/>
            <person name="Kirby B.M."/>
            <person name="Clavaud C."/>
            <person name="Farcet C."/>
            <person name="Breton L."/>
            <person name="Trindade M.I."/>
        </authorList>
    </citation>
    <scope>NUCLEOTIDE SEQUENCE</scope>
</reference>
<evidence type="ECO:0000313" key="1">
    <source>
        <dbReference type="EMBL" id="ASN70560.1"/>
    </source>
</evidence>
<sequence length="92" mass="10912">MQYLIRKIHHTTDEVFLDATKAKENEKFTVVEAESKEEALEKAKYKIQCPRCESVDIDYEYYYEDSNEPSYIYIICHTCMGVSLEEVRKDSE</sequence>
<gene>
    <name evidence="1" type="ORF">10S1_57</name>
</gene>
<accession>A0A2H4J5P5</accession>
<name>A0A2H4J5P5_9CAUD</name>